<dbReference type="PANTHER" id="PTHR43394:SF1">
    <property type="entry name" value="ATP-BINDING CASSETTE SUB-FAMILY B MEMBER 10, MITOCHONDRIAL"/>
    <property type="match status" value="1"/>
</dbReference>
<evidence type="ECO:0000313" key="2">
    <source>
        <dbReference type="EMBL" id="MEY2343726.1"/>
    </source>
</evidence>
<proteinExistence type="predicted"/>
<protein>
    <submittedName>
        <fullName evidence="2">ATP-binding cassette domain-containing protein</fullName>
    </submittedName>
</protein>
<dbReference type="AlphaFoldDB" id="A0ABD5LT14"/>
<reference evidence="2" key="1">
    <citation type="submission" date="2021-05" db="EMBL/GenBank/DDBJ databases">
        <title>First report of NDM-5 and VEB-6 producing Proteus mirabilis isolated from blood of a sepsis patient in Kolkata, India.</title>
        <authorList>
            <person name="Halder G."/>
            <person name="Chaudhuri B."/>
            <person name="Dutta S."/>
        </authorList>
    </citation>
    <scope>NUCLEOTIDE SEQUENCE [LARGE SCALE GENOMIC DNA]</scope>
    <source>
        <strain evidence="2">7049</strain>
    </source>
</reference>
<dbReference type="InterPro" id="IPR039421">
    <property type="entry name" value="Type_1_exporter"/>
</dbReference>
<dbReference type="GO" id="GO:0005524">
    <property type="term" value="F:ATP binding"/>
    <property type="evidence" value="ECO:0007669"/>
    <property type="project" value="UniProtKB-KW"/>
</dbReference>
<sequence length="69" mass="7625">MWGQCQRIAIARALLSSPKILIFDEATSALDGESQAIIEKNLPLITQDKTVIMIAHRLSTIKTVTALLY</sequence>
<dbReference type="EMBL" id="JADQCH020000001">
    <property type="protein sequence ID" value="MEY2343726.1"/>
    <property type="molecule type" value="Genomic_DNA"/>
</dbReference>
<feature type="domain" description="ABC transporter" evidence="1">
    <location>
        <begin position="2"/>
        <end position="28"/>
    </location>
</feature>
<dbReference type="InterPro" id="IPR003439">
    <property type="entry name" value="ABC_transporter-like_ATP-bd"/>
</dbReference>
<dbReference type="Pfam" id="PF00005">
    <property type="entry name" value="ABC_tran"/>
    <property type="match status" value="1"/>
</dbReference>
<name>A0ABD5LT14_PROMI</name>
<dbReference type="InterPro" id="IPR027417">
    <property type="entry name" value="P-loop_NTPase"/>
</dbReference>
<dbReference type="Gene3D" id="3.40.50.300">
    <property type="entry name" value="P-loop containing nucleotide triphosphate hydrolases"/>
    <property type="match status" value="1"/>
</dbReference>
<keyword evidence="2" id="KW-0547">Nucleotide-binding</keyword>
<organism evidence="2">
    <name type="scientific">Proteus mirabilis</name>
    <dbReference type="NCBI Taxonomy" id="584"/>
    <lineage>
        <taxon>Bacteria</taxon>
        <taxon>Pseudomonadati</taxon>
        <taxon>Pseudomonadota</taxon>
        <taxon>Gammaproteobacteria</taxon>
        <taxon>Enterobacterales</taxon>
        <taxon>Morganellaceae</taxon>
        <taxon>Proteus</taxon>
    </lineage>
</organism>
<keyword evidence="2" id="KW-0067">ATP-binding</keyword>
<evidence type="ECO:0000259" key="1">
    <source>
        <dbReference type="Pfam" id="PF00005"/>
    </source>
</evidence>
<comment type="caution">
    <text evidence="2">The sequence shown here is derived from an EMBL/GenBank/DDBJ whole genome shotgun (WGS) entry which is preliminary data.</text>
</comment>
<gene>
    <name evidence="2" type="ORF">I3679_003560</name>
</gene>
<dbReference type="PANTHER" id="PTHR43394">
    <property type="entry name" value="ATP-DEPENDENT PERMEASE MDL1, MITOCHONDRIAL"/>
    <property type="match status" value="1"/>
</dbReference>
<accession>A0ABD5LT14</accession>
<dbReference type="SUPFAM" id="SSF52540">
    <property type="entry name" value="P-loop containing nucleoside triphosphate hydrolases"/>
    <property type="match status" value="1"/>
</dbReference>